<name>A0A7T4EH86_9CORY</name>
<keyword evidence="1" id="KW-0472">Membrane</keyword>
<accession>A0A7T4EH86</accession>
<sequence length="247" mass="26983">MKETIVSTTRVKNPNERGNGFIWALVILGLVIAVVIGYILFTGRTAQTEKVLDGVDVQDVAFDVQYQDNAIKLVGKDATEDTPQIDLYEDYSCSYCAKLAARSDGDMKKAVEDGKLVVNIRSLNFLDRGQDGHSTLAGASADALAQAGDAKAYWTLRTTLLEKQEEIYGKWQADNMADVSEALGAPADAVKAIRDRSNIEHYKQVATENAEKLKAADPKGQVSTPRVLKDGVDVELDENWVDEVSAK</sequence>
<evidence type="ECO:0000313" key="4">
    <source>
        <dbReference type="Proteomes" id="UP000596145"/>
    </source>
</evidence>
<evidence type="ECO:0000259" key="2">
    <source>
        <dbReference type="Pfam" id="PF13462"/>
    </source>
</evidence>
<organism evidence="3 4">
    <name type="scientific">Corynebacterium glucuronolyticum</name>
    <dbReference type="NCBI Taxonomy" id="39791"/>
    <lineage>
        <taxon>Bacteria</taxon>
        <taxon>Bacillati</taxon>
        <taxon>Actinomycetota</taxon>
        <taxon>Actinomycetes</taxon>
        <taxon>Mycobacteriales</taxon>
        <taxon>Corynebacteriaceae</taxon>
        <taxon>Corynebacterium</taxon>
    </lineage>
</organism>
<dbReference type="CDD" id="cd02972">
    <property type="entry name" value="DsbA_family"/>
    <property type="match status" value="1"/>
</dbReference>
<dbReference type="AlphaFoldDB" id="A0A7T4EH86"/>
<dbReference type="Proteomes" id="UP000596145">
    <property type="component" value="Chromosome"/>
</dbReference>
<keyword evidence="1" id="KW-1133">Transmembrane helix</keyword>
<proteinExistence type="predicted"/>
<evidence type="ECO:0000313" key="3">
    <source>
        <dbReference type="EMBL" id="QQB47321.1"/>
    </source>
</evidence>
<dbReference type="Gene3D" id="3.40.30.10">
    <property type="entry name" value="Glutaredoxin"/>
    <property type="match status" value="1"/>
</dbReference>
<feature type="transmembrane region" description="Helical" evidence="1">
    <location>
        <begin position="20"/>
        <end position="41"/>
    </location>
</feature>
<reference evidence="3 4" key="1">
    <citation type="submission" date="2020-12" db="EMBL/GenBank/DDBJ databases">
        <title>FDA dAtabase for Regulatory Grade micrObial Sequences (FDA-ARGOS): Supporting development and validation of Infectious Disease Dx tests.</title>
        <authorList>
            <person name="Sproer C."/>
            <person name="Gronow S."/>
            <person name="Severitt S."/>
            <person name="Schroder I."/>
            <person name="Tallon L."/>
            <person name="Sadzewicz L."/>
            <person name="Zhao X."/>
            <person name="Boylan J."/>
            <person name="Ott S."/>
            <person name="Bowen H."/>
            <person name="Vavikolanu K."/>
            <person name="Mehta A."/>
            <person name="Aluvathingal J."/>
            <person name="Nadendla S."/>
            <person name="Lowell S."/>
            <person name="Myers T."/>
            <person name="Yan Y."/>
            <person name="Sichtig H."/>
        </authorList>
    </citation>
    <scope>NUCLEOTIDE SEQUENCE [LARGE SCALE GENOMIC DNA]</scope>
    <source>
        <strain evidence="3 4">FDAARGOS_1053</strain>
    </source>
</reference>
<feature type="domain" description="Thioredoxin-like fold" evidence="2">
    <location>
        <begin position="83"/>
        <end position="235"/>
    </location>
</feature>
<dbReference type="OrthoDB" id="117402at2"/>
<dbReference type="SUPFAM" id="SSF52833">
    <property type="entry name" value="Thioredoxin-like"/>
    <property type="match status" value="1"/>
</dbReference>
<keyword evidence="1" id="KW-0812">Transmembrane</keyword>
<gene>
    <name evidence="3" type="ORF">I6I10_05360</name>
</gene>
<dbReference type="EMBL" id="CP066007">
    <property type="protein sequence ID" value="QQB47321.1"/>
    <property type="molecule type" value="Genomic_DNA"/>
</dbReference>
<evidence type="ECO:0000256" key="1">
    <source>
        <dbReference type="SAM" id="Phobius"/>
    </source>
</evidence>
<dbReference type="Pfam" id="PF13462">
    <property type="entry name" value="Thioredoxin_4"/>
    <property type="match status" value="1"/>
</dbReference>
<protein>
    <submittedName>
        <fullName evidence="3">Thioredoxin domain-containing protein</fullName>
    </submittedName>
</protein>
<dbReference type="InterPro" id="IPR012336">
    <property type="entry name" value="Thioredoxin-like_fold"/>
</dbReference>
<dbReference type="InterPro" id="IPR036249">
    <property type="entry name" value="Thioredoxin-like_sf"/>
</dbReference>